<dbReference type="InterPro" id="IPR036890">
    <property type="entry name" value="HATPase_C_sf"/>
</dbReference>
<evidence type="ECO:0000256" key="2">
    <source>
        <dbReference type="ARBA" id="ARBA00022777"/>
    </source>
</evidence>
<feature type="transmembrane region" description="Helical" evidence="5">
    <location>
        <begin position="99"/>
        <end position="118"/>
    </location>
</feature>
<feature type="transmembrane region" description="Helical" evidence="5">
    <location>
        <begin position="38"/>
        <end position="56"/>
    </location>
</feature>
<dbReference type="InterPro" id="IPR050482">
    <property type="entry name" value="Sensor_HK_TwoCompSys"/>
</dbReference>
<dbReference type="Gene3D" id="3.30.565.10">
    <property type="entry name" value="Histidine kinase-like ATPase, C-terminal domain"/>
    <property type="match status" value="1"/>
</dbReference>
<keyword evidence="8" id="KW-1185">Reference proteome</keyword>
<evidence type="ECO:0000313" key="7">
    <source>
        <dbReference type="EMBL" id="MEE6262303.1"/>
    </source>
</evidence>
<dbReference type="EMBL" id="JAZGQK010000026">
    <property type="protein sequence ID" value="MEE6262303.1"/>
    <property type="molecule type" value="Genomic_DNA"/>
</dbReference>
<evidence type="ECO:0000256" key="4">
    <source>
        <dbReference type="SAM" id="MobiDB-lite"/>
    </source>
</evidence>
<dbReference type="InterPro" id="IPR011712">
    <property type="entry name" value="Sig_transdc_His_kin_sub3_dim/P"/>
</dbReference>
<dbReference type="PANTHER" id="PTHR24421">
    <property type="entry name" value="NITRATE/NITRITE SENSOR PROTEIN NARX-RELATED"/>
    <property type="match status" value="1"/>
</dbReference>
<reference evidence="7 8" key="1">
    <citation type="submission" date="2024-01" db="EMBL/GenBank/DDBJ databases">
        <title>Genome insights into Plantactinospora sonchi sp. nov.</title>
        <authorList>
            <person name="Wang L."/>
        </authorList>
    </citation>
    <scope>NUCLEOTIDE SEQUENCE [LARGE SCALE GENOMIC DNA]</scope>
    <source>
        <strain evidence="7 8">NEAU-QY2</strain>
    </source>
</reference>
<gene>
    <name evidence="7" type="ORF">V1633_27850</name>
</gene>
<dbReference type="PANTHER" id="PTHR24421:SF63">
    <property type="entry name" value="SENSOR HISTIDINE KINASE DESK"/>
    <property type="match status" value="1"/>
</dbReference>
<name>A0ABU7S0H5_9ACTN</name>
<keyword evidence="5" id="KW-0812">Transmembrane</keyword>
<proteinExistence type="predicted"/>
<organism evidence="7 8">
    <name type="scientific">Plantactinospora sonchi</name>
    <dbReference type="NCBI Taxonomy" id="1544735"/>
    <lineage>
        <taxon>Bacteria</taxon>
        <taxon>Bacillati</taxon>
        <taxon>Actinomycetota</taxon>
        <taxon>Actinomycetes</taxon>
        <taxon>Micromonosporales</taxon>
        <taxon>Micromonosporaceae</taxon>
        <taxon>Plantactinospora</taxon>
    </lineage>
</organism>
<dbReference type="RefSeq" id="WP_331217230.1">
    <property type="nucleotide sequence ID" value="NZ_JAZGQK010000026.1"/>
</dbReference>
<accession>A0ABU7S0H5</accession>
<dbReference type="Gene3D" id="1.20.5.1930">
    <property type="match status" value="1"/>
</dbReference>
<evidence type="ECO:0000313" key="8">
    <source>
        <dbReference type="Proteomes" id="UP001332243"/>
    </source>
</evidence>
<feature type="region of interest" description="Disordered" evidence="4">
    <location>
        <begin position="1"/>
        <end position="28"/>
    </location>
</feature>
<feature type="domain" description="Signal transduction histidine kinase subgroup 3 dimerisation and phosphoacceptor" evidence="6">
    <location>
        <begin position="210"/>
        <end position="275"/>
    </location>
</feature>
<feature type="transmembrane region" description="Helical" evidence="5">
    <location>
        <begin position="124"/>
        <end position="140"/>
    </location>
</feature>
<sequence length="398" mass="41973">MTEQGASGATGTGPGPGRPGPDTDFRGSLGVGRGRGRLGWLVAVVWLIYLGQPLGTVWQHPHGPARDLGFAAIAVFGAGYVALFGWVRQAVWRRDRIPPARAALALAGLFLVGTLTIPAAGGDWLVTLVYLSAAATLLLPTRVALVLVAVLATVPVIAPHFVPAWEPESGVALAVLLAGVAVFGFSRLVDRQIRLVDAQQEIRRLAVAEERARTARDLHDILGHSLTVITVKAELAGRLLEVDPARAGAEVADLERLARQALADVRSTVGAYREITLATELASARTALRAAGIEAELPDTVPTLPPGRGELFAWAVREGVTNVVRHSCARRCVVRVRPDEIEVRDDGRGPAAESDGGAGHGLLGLRERAEQAGARVVVGRGANGDGFRLVLSFRESVS</sequence>
<evidence type="ECO:0000256" key="5">
    <source>
        <dbReference type="SAM" id="Phobius"/>
    </source>
</evidence>
<keyword evidence="2 7" id="KW-0418">Kinase</keyword>
<dbReference type="Pfam" id="PF07730">
    <property type="entry name" value="HisKA_3"/>
    <property type="match status" value="1"/>
</dbReference>
<feature type="transmembrane region" description="Helical" evidence="5">
    <location>
        <begin position="68"/>
        <end position="87"/>
    </location>
</feature>
<feature type="transmembrane region" description="Helical" evidence="5">
    <location>
        <begin position="171"/>
        <end position="189"/>
    </location>
</feature>
<comment type="caution">
    <text evidence="7">The sequence shown here is derived from an EMBL/GenBank/DDBJ whole genome shotgun (WGS) entry which is preliminary data.</text>
</comment>
<dbReference type="GO" id="GO:0016301">
    <property type="term" value="F:kinase activity"/>
    <property type="evidence" value="ECO:0007669"/>
    <property type="project" value="UniProtKB-KW"/>
</dbReference>
<keyword evidence="5" id="KW-1133">Transmembrane helix</keyword>
<keyword evidence="3" id="KW-0902">Two-component regulatory system</keyword>
<evidence type="ECO:0000256" key="3">
    <source>
        <dbReference type="ARBA" id="ARBA00023012"/>
    </source>
</evidence>
<keyword evidence="5" id="KW-0472">Membrane</keyword>
<evidence type="ECO:0000259" key="6">
    <source>
        <dbReference type="Pfam" id="PF07730"/>
    </source>
</evidence>
<keyword evidence="1" id="KW-0808">Transferase</keyword>
<dbReference type="Proteomes" id="UP001332243">
    <property type="component" value="Unassembled WGS sequence"/>
</dbReference>
<evidence type="ECO:0000256" key="1">
    <source>
        <dbReference type="ARBA" id="ARBA00022679"/>
    </source>
</evidence>
<feature type="transmembrane region" description="Helical" evidence="5">
    <location>
        <begin position="145"/>
        <end position="165"/>
    </location>
</feature>
<protein>
    <submittedName>
        <fullName evidence="7">Histidine kinase</fullName>
    </submittedName>
</protein>
<dbReference type="SUPFAM" id="SSF55874">
    <property type="entry name" value="ATPase domain of HSP90 chaperone/DNA topoisomerase II/histidine kinase"/>
    <property type="match status" value="1"/>
</dbReference>